<keyword evidence="4" id="KW-1185">Reference proteome</keyword>
<feature type="region of interest" description="Disordered" evidence="1">
    <location>
        <begin position="1"/>
        <end position="33"/>
    </location>
</feature>
<feature type="region of interest" description="Disordered" evidence="1">
    <location>
        <begin position="129"/>
        <end position="181"/>
    </location>
</feature>
<evidence type="ECO:0000259" key="2">
    <source>
        <dbReference type="PROSITE" id="PS51736"/>
    </source>
</evidence>
<dbReference type="Pfam" id="PF01609">
    <property type="entry name" value="DDE_Tnp_1"/>
    <property type="match status" value="1"/>
</dbReference>
<feature type="region of interest" description="Disordered" evidence="1">
    <location>
        <begin position="46"/>
        <end position="93"/>
    </location>
</feature>
<dbReference type="Proteomes" id="UP001231675">
    <property type="component" value="Unassembled WGS sequence"/>
</dbReference>
<gene>
    <name evidence="3" type="ORF">J2S47_006624</name>
</gene>
<protein>
    <recommendedName>
        <fullName evidence="2">Resolvase/invertase-type recombinase catalytic domain-containing protein</fullName>
    </recommendedName>
</protein>
<dbReference type="EMBL" id="JAURUD010000001">
    <property type="protein sequence ID" value="MDP9686122.1"/>
    <property type="molecule type" value="Genomic_DNA"/>
</dbReference>
<feature type="compositionally biased region" description="Basic and acidic residues" evidence="1">
    <location>
        <begin position="1"/>
        <end position="13"/>
    </location>
</feature>
<feature type="compositionally biased region" description="Basic residues" evidence="1">
    <location>
        <begin position="73"/>
        <end position="87"/>
    </location>
</feature>
<feature type="compositionally biased region" description="Basic and acidic residues" evidence="1">
    <location>
        <begin position="164"/>
        <end position="181"/>
    </location>
</feature>
<evidence type="ECO:0000313" key="4">
    <source>
        <dbReference type="Proteomes" id="UP001231675"/>
    </source>
</evidence>
<proteinExistence type="predicted"/>
<organism evidence="3 4">
    <name type="scientific">Streptomyces griseoviridis</name>
    <dbReference type="NCBI Taxonomy" id="45398"/>
    <lineage>
        <taxon>Bacteria</taxon>
        <taxon>Bacillati</taxon>
        <taxon>Actinomycetota</taxon>
        <taxon>Actinomycetes</taxon>
        <taxon>Kitasatosporales</taxon>
        <taxon>Streptomycetaceae</taxon>
        <taxon>Streptomyces</taxon>
    </lineage>
</organism>
<dbReference type="PROSITE" id="PS51736">
    <property type="entry name" value="RECOMBINASES_3"/>
    <property type="match status" value="1"/>
</dbReference>
<evidence type="ECO:0000256" key="1">
    <source>
        <dbReference type="SAM" id="MobiDB-lite"/>
    </source>
</evidence>
<evidence type="ECO:0000313" key="3">
    <source>
        <dbReference type="EMBL" id="MDP9686122.1"/>
    </source>
</evidence>
<dbReference type="InterPro" id="IPR006119">
    <property type="entry name" value="Resolv_N"/>
</dbReference>
<feature type="domain" description="Resolvase/invertase-type recombinase catalytic" evidence="2">
    <location>
        <begin position="1"/>
        <end position="24"/>
    </location>
</feature>
<comment type="caution">
    <text evidence="3">The sequence shown here is derived from an EMBL/GenBank/DDBJ whole genome shotgun (WGS) entry which is preliminary data.</text>
</comment>
<dbReference type="InterPro" id="IPR002559">
    <property type="entry name" value="Transposase_11"/>
</dbReference>
<name>A0ABT9LRE8_STRGD</name>
<sequence length="181" mass="20279">MAETERESIRESTLEGLDTAARKGKHGGRPPVITADMFQTVLRRRAGGESVEQIQPRPDHPHRQAQGTEPLRRQHLPGARRTRRARVPTRDHTIAEQPKNYRYSTNHQVVTDADTRLVVIVGRPVTGNRNDRKAWEPSGTKDAIGRPTVTADGGYRGTGLIIPHRRDPGRAELPSRKRDNA</sequence>
<reference evidence="3 4" key="1">
    <citation type="submission" date="2023-07" db="EMBL/GenBank/DDBJ databases">
        <title>Sequencing the genomes of 1000 actinobacteria strains.</title>
        <authorList>
            <person name="Klenk H.-P."/>
        </authorList>
    </citation>
    <scope>NUCLEOTIDE SEQUENCE [LARGE SCALE GENOMIC DNA]</scope>
    <source>
        <strain evidence="3 4">DSM 40229</strain>
    </source>
</reference>
<accession>A0ABT9LRE8</accession>